<keyword evidence="5 6" id="KW-0472">Membrane</keyword>
<protein>
    <submittedName>
        <fullName evidence="7">Putative S-isoprenylcysteine methyltransferase-like protein</fullName>
    </submittedName>
</protein>
<evidence type="ECO:0000313" key="8">
    <source>
        <dbReference type="Proteomes" id="UP000194003"/>
    </source>
</evidence>
<comment type="subcellular location">
    <subcellularLocation>
        <location evidence="1">Membrane</location>
        <topology evidence="1">Multi-pass membrane protein</topology>
    </subcellularLocation>
</comment>
<dbReference type="InterPro" id="IPR033580">
    <property type="entry name" value="Nurim-like"/>
</dbReference>
<dbReference type="GO" id="GO:0008168">
    <property type="term" value="F:methyltransferase activity"/>
    <property type="evidence" value="ECO:0007669"/>
    <property type="project" value="UniProtKB-KW"/>
</dbReference>
<feature type="transmembrane region" description="Helical" evidence="6">
    <location>
        <begin position="56"/>
        <end position="75"/>
    </location>
</feature>
<dbReference type="EMBL" id="LVJN01000015">
    <property type="protein sequence ID" value="OSM06941.1"/>
    <property type="molecule type" value="Genomic_DNA"/>
</dbReference>
<dbReference type="PANTHER" id="PTHR31040:SF1">
    <property type="entry name" value="NURIM"/>
    <property type="match status" value="1"/>
</dbReference>
<feature type="transmembrane region" description="Helical" evidence="6">
    <location>
        <begin position="23"/>
        <end position="44"/>
    </location>
</feature>
<evidence type="ECO:0000256" key="1">
    <source>
        <dbReference type="ARBA" id="ARBA00004141"/>
    </source>
</evidence>
<comment type="caution">
    <text evidence="7">The sequence shown here is derived from an EMBL/GenBank/DDBJ whole genome shotgun (WGS) entry which is preliminary data.</text>
</comment>
<organism evidence="7 8">
    <name type="scientific">Magnetofaba australis IT-1</name>
    <dbReference type="NCBI Taxonomy" id="1434232"/>
    <lineage>
        <taxon>Bacteria</taxon>
        <taxon>Pseudomonadati</taxon>
        <taxon>Pseudomonadota</taxon>
        <taxon>Magnetococcia</taxon>
        <taxon>Magnetococcales</taxon>
        <taxon>Magnetococcaceae</taxon>
        <taxon>Magnetofaba</taxon>
    </lineage>
</organism>
<dbReference type="Gene3D" id="1.20.120.1630">
    <property type="match status" value="1"/>
</dbReference>
<keyword evidence="8" id="KW-1185">Reference proteome</keyword>
<dbReference type="GO" id="GO:0016020">
    <property type="term" value="C:membrane"/>
    <property type="evidence" value="ECO:0007669"/>
    <property type="project" value="UniProtKB-SubCell"/>
</dbReference>
<evidence type="ECO:0000256" key="3">
    <source>
        <dbReference type="ARBA" id="ARBA00022692"/>
    </source>
</evidence>
<proteinExistence type="inferred from homology"/>
<dbReference type="STRING" id="1434232.MAIT1_00170"/>
<reference evidence="7 8" key="1">
    <citation type="journal article" date="2016" name="BMC Genomics">
        <title>Combined genomic and structural analyses of a cultured magnetotactic bacterium reveals its niche adaptation to a dynamic environment.</title>
        <authorList>
            <person name="Araujo A.C."/>
            <person name="Morillo V."/>
            <person name="Cypriano J."/>
            <person name="Teixeira L.C."/>
            <person name="Leao P."/>
            <person name="Lyra S."/>
            <person name="Almeida L.G."/>
            <person name="Bazylinski D.A."/>
            <person name="Vasconcellos A.T."/>
            <person name="Abreu F."/>
            <person name="Lins U."/>
        </authorList>
    </citation>
    <scope>NUCLEOTIDE SEQUENCE [LARGE SCALE GENOMIC DNA]</scope>
    <source>
        <strain evidence="7 8">IT-1</strain>
    </source>
</reference>
<keyword evidence="7" id="KW-0489">Methyltransferase</keyword>
<dbReference type="GO" id="GO:0032259">
    <property type="term" value="P:methylation"/>
    <property type="evidence" value="ECO:0007669"/>
    <property type="project" value="UniProtKB-KW"/>
</dbReference>
<comment type="similarity">
    <text evidence="2">Belongs to the nurim family.</text>
</comment>
<evidence type="ECO:0000313" key="7">
    <source>
        <dbReference type="EMBL" id="OSM06941.1"/>
    </source>
</evidence>
<keyword evidence="4 6" id="KW-1133">Transmembrane helix</keyword>
<gene>
    <name evidence="7" type="ORF">MAIT1_00170</name>
</gene>
<evidence type="ECO:0000256" key="5">
    <source>
        <dbReference type="ARBA" id="ARBA00023136"/>
    </source>
</evidence>
<name>A0A1Y2K867_9PROT</name>
<evidence type="ECO:0000256" key="6">
    <source>
        <dbReference type="SAM" id="Phobius"/>
    </source>
</evidence>
<evidence type="ECO:0000256" key="4">
    <source>
        <dbReference type="ARBA" id="ARBA00022989"/>
    </source>
</evidence>
<evidence type="ECO:0000256" key="2">
    <source>
        <dbReference type="ARBA" id="ARBA00010631"/>
    </source>
</evidence>
<keyword evidence="3 6" id="KW-0812">Transmembrane</keyword>
<dbReference type="AlphaFoldDB" id="A0A1Y2K867"/>
<accession>A0A1Y2K867</accession>
<dbReference type="Proteomes" id="UP000194003">
    <property type="component" value="Unassembled WGS sequence"/>
</dbReference>
<dbReference type="PANTHER" id="PTHR31040">
    <property type="entry name" value="NURIM"/>
    <property type="match status" value="1"/>
</dbReference>
<keyword evidence="7" id="KW-0808">Transferase</keyword>
<sequence>MASRRFKQRWTALLGGLGWAERLIYNGVSAIAIAGVLAYGHWALGSPRLFDPQGAARWLMWSVSGAGFVLMLLALRSYDLPLFAGLKQWRLHRTGEPIRIEPLHLGGLHRYVRHPIYTAGLMILWARPMDAATLWTNLFATAYLLAGSRFEERRLIDLYGAAYAEYRRHAPGLIPWRGRALNDADAERLQTTCDR</sequence>